<dbReference type="RefSeq" id="XP_056478034.1">
    <property type="nucleotide sequence ID" value="XM_056615062.1"/>
</dbReference>
<dbReference type="Proteomes" id="UP001149074">
    <property type="component" value="Unassembled WGS sequence"/>
</dbReference>
<reference evidence="2" key="1">
    <citation type="submission" date="2022-11" db="EMBL/GenBank/DDBJ databases">
        <authorList>
            <person name="Petersen C."/>
        </authorList>
    </citation>
    <scope>NUCLEOTIDE SEQUENCE</scope>
    <source>
        <strain evidence="2">IBT 30761</strain>
    </source>
</reference>
<evidence type="ECO:0000256" key="1">
    <source>
        <dbReference type="SAM" id="MobiDB-lite"/>
    </source>
</evidence>
<dbReference type="AlphaFoldDB" id="A0A9W9G0W8"/>
<gene>
    <name evidence="2" type="ORF">N7532_002568</name>
</gene>
<protein>
    <submittedName>
        <fullName evidence="2">Uncharacterized protein</fullName>
    </submittedName>
</protein>
<dbReference type="EMBL" id="JAPQKI010000003">
    <property type="protein sequence ID" value="KAJ5109923.1"/>
    <property type="molecule type" value="Genomic_DNA"/>
</dbReference>
<sequence length="109" mass="12563">MPSAGKRDRACERQKKRREKKAAAAIRCREKEKKLERERAEQLAAEAQRECLLREGQEVRIAILEKRVETAESPDDYRRAREVVELIATAEKNAQQKRASTGEGKTQDK</sequence>
<dbReference type="GeneID" id="81354041"/>
<proteinExistence type="predicted"/>
<name>A0A9W9G0W8_9EURO</name>
<comment type="caution">
    <text evidence="2">The sequence shown here is derived from an EMBL/GenBank/DDBJ whole genome shotgun (WGS) entry which is preliminary data.</text>
</comment>
<evidence type="ECO:0000313" key="2">
    <source>
        <dbReference type="EMBL" id="KAJ5109923.1"/>
    </source>
</evidence>
<feature type="region of interest" description="Disordered" evidence="1">
    <location>
        <begin position="1"/>
        <end position="24"/>
    </location>
</feature>
<accession>A0A9W9G0W8</accession>
<reference evidence="2" key="2">
    <citation type="journal article" date="2023" name="IMA Fungus">
        <title>Comparative genomic study of the Penicillium genus elucidates a diverse pangenome and 15 lateral gene transfer events.</title>
        <authorList>
            <person name="Petersen C."/>
            <person name="Sorensen T."/>
            <person name="Nielsen M.R."/>
            <person name="Sondergaard T.E."/>
            <person name="Sorensen J.L."/>
            <person name="Fitzpatrick D.A."/>
            <person name="Frisvad J.C."/>
            <person name="Nielsen K.L."/>
        </authorList>
    </citation>
    <scope>NUCLEOTIDE SEQUENCE</scope>
    <source>
        <strain evidence="2">IBT 30761</strain>
    </source>
</reference>
<feature type="compositionally biased region" description="Basic and acidic residues" evidence="1">
    <location>
        <begin position="1"/>
        <end position="13"/>
    </location>
</feature>
<evidence type="ECO:0000313" key="3">
    <source>
        <dbReference type="Proteomes" id="UP001149074"/>
    </source>
</evidence>
<keyword evidence="3" id="KW-1185">Reference proteome</keyword>
<organism evidence="2 3">
    <name type="scientific">Penicillium argentinense</name>
    <dbReference type="NCBI Taxonomy" id="1131581"/>
    <lineage>
        <taxon>Eukaryota</taxon>
        <taxon>Fungi</taxon>
        <taxon>Dikarya</taxon>
        <taxon>Ascomycota</taxon>
        <taxon>Pezizomycotina</taxon>
        <taxon>Eurotiomycetes</taxon>
        <taxon>Eurotiomycetidae</taxon>
        <taxon>Eurotiales</taxon>
        <taxon>Aspergillaceae</taxon>
        <taxon>Penicillium</taxon>
    </lineage>
</organism>